<name>A0A7W2D9F6_9ACTN</name>
<sequence>MFLVVPDPAHGLVVAPESFLDLTPGTEQSLTAQGFAWNSEIEAYTRQTDHSPATVERTAGMLRELGHYVLSSHTPLPTG</sequence>
<dbReference type="AlphaFoldDB" id="A0A7W2D9F6"/>
<evidence type="ECO:0000313" key="1">
    <source>
        <dbReference type="EMBL" id="MBA4867214.1"/>
    </source>
</evidence>
<accession>A0A7W2D9F6</accession>
<protein>
    <submittedName>
        <fullName evidence="1">Uncharacterized protein</fullName>
    </submittedName>
</protein>
<dbReference type="EMBL" id="JACEQY010000104">
    <property type="protein sequence ID" value="MBA4867214.1"/>
    <property type="molecule type" value="Genomic_DNA"/>
</dbReference>
<keyword evidence="2" id="KW-1185">Reference proteome</keyword>
<evidence type="ECO:0000313" key="2">
    <source>
        <dbReference type="Proteomes" id="UP000586976"/>
    </source>
</evidence>
<reference evidence="1 2" key="1">
    <citation type="submission" date="2020-07" db="EMBL/GenBank/DDBJ databases">
        <title>Streptomyces isolated from Indian soil.</title>
        <authorList>
            <person name="Mandal S."/>
            <person name="Maiti P.K."/>
        </authorList>
    </citation>
    <scope>NUCLEOTIDE SEQUENCE [LARGE SCALE GENOMIC DNA]</scope>
    <source>
        <strain evidence="1 2">PSKA54</strain>
    </source>
</reference>
<gene>
    <name evidence="1" type="ORF">H1V43_39255</name>
</gene>
<dbReference type="Proteomes" id="UP000586976">
    <property type="component" value="Unassembled WGS sequence"/>
</dbReference>
<comment type="caution">
    <text evidence="1">The sequence shown here is derived from an EMBL/GenBank/DDBJ whole genome shotgun (WGS) entry which is preliminary data.</text>
</comment>
<organism evidence="1 2">
    <name type="scientific">Streptomyces himalayensis subsp. aureolus</name>
    <dbReference type="NCBI Taxonomy" id="2758039"/>
    <lineage>
        <taxon>Bacteria</taxon>
        <taxon>Bacillati</taxon>
        <taxon>Actinomycetota</taxon>
        <taxon>Actinomycetes</taxon>
        <taxon>Kitasatosporales</taxon>
        <taxon>Streptomycetaceae</taxon>
        <taxon>Streptomyces</taxon>
        <taxon>Streptomyces himalayensis</taxon>
    </lineage>
</organism>
<proteinExistence type="predicted"/>